<dbReference type="PANTHER" id="PTHR11103:SF18">
    <property type="entry name" value="SLR1189 PROTEIN"/>
    <property type="match status" value="1"/>
</dbReference>
<gene>
    <name evidence="5" type="ORF">Theth_1598</name>
</gene>
<accession>F7YVJ5</accession>
<dbReference type="EMBL" id="CP002351">
    <property type="protein sequence ID" value="AEH51650.1"/>
    <property type="molecule type" value="Genomic_DNA"/>
</dbReference>
<evidence type="ECO:0000256" key="3">
    <source>
        <dbReference type="PROSITE-ProRule" id="PRU00333"/>
    </source>
</evidence>
<dbReference type="InterPro" id="IPR003726">
    <property type="entry name" value="HCY_dom"/>
</dbReference>
<evidence type="ECO:0000259" key="4">
    <source>
        <dbReference type="PROSITE" id="PS50970"/>
    </source>
</evidence>
<dbReference type="KEGG" id="tta:Theth_1598"/>
<dbReference type="OrthoDB" id="9803687at2"/>
<dbReference type="GO" id="GO:0008168">
    <property type="term" value="F:methyltransferase activity"/>
    <property type="evidence" value="ECO:0007669"/>
    <property type="project" value="UniProtKB-KW"/>
</dbReference>
<sequence>MKRSEFKNLLQERVLFLDGAYGTEFFKSEYKIDLIEFLNIKEPSAVAKIQKEYILAGADILLINAFSANRLKLRAHGYEERNKHIGSAVKIAKSVANGKLVFGGIFSLCVIDLQKKK</sequence>
<dbReference type="Gene3D" id="3.20.20.330">
    <property type="entry name" value="Homocysteine-binding-like domain"/>
    <property type="match status" value="1"/>
</dbReference>
<dbReference type="Pfam" id="PF02574">
    <property type="entry name" value="S-methyl_trans"/>
    <property type="match status" value="1"/>
</dbReference>
<keyword evidence="6" id="KW-1185">Reference proteome</keyword>
<evidence type="ECO:0000256" key="1">
    <source>
        <dbReference type="ARBA" id="ARBA00022603"/>
    </source>
</evidence>
<reference evidence="5 6" key="1">
    <citation type="submission" date="2010-11" db="EMBL/GenBank/DDBJ databases">
        <title>The complete genome of Thermotoga thermarum DSM 5069.</title>
        <authorList>
            <consortium name="US DOE Joint Genome Institute (JGI-PGF)"/>
            <person name="Lucas S."/>
            <person name="Copeland A."/>
            <person name="Lapidus A."/>
            <person name="Bruce D."/>
            <person name="Goodwin L."/>
            <person name="Pitluck S."/>
            <person name="Kyrpides N."/>
            <person name="Mavromatis K."/>
            <person name="Ivanova N."/>
            <person name="Zeytun A."/>
            <person name="Brettin T."/>
            <person name="Detter J.C."/>
            <person name="Tapia R."/>
            <person name="Han C."/>
            <person name="Land M."/>
            <person name="Hauser L."/>
            <person name="Markowitz V."/>
            <person name="Cheng J.-F."/>
            <person name="Hugenholtz P."/>
            <person name="Woyke T."/>
            <person name="Wu D."/>
            <person name="Spring S."/>
            <person name="Schroeder M."/>
            <person name="Brambilla E."/>
            <person name="Klenk H.-P."/>
            <person name="Eisen J.A."/>
        </authorList>
    </citation>
    <scope>NUCLEOTIDE SEQUENCE [LARGE SCALE GENOMIC DNA]</scope>
    <source>
        <strain evidence="5 6">DSM 5069</strain>
    </source>
</reference>
<dbReference type="HOGENOM" id="CLU_2082857_0_0_0"/>
<feature type="domain" description="Hcy-binding" evidence="4">
    <location>
        <begin position="3"/>
        <end position="117"/>
    </location>
</feature>
<name>F7YVJ5_9THEM</name>
<keyword evidence="1 5" id="KW-0489">Methyltransferase</keyword>
<dbReference type="eggNOG" id="COG0646">
    <property type="taxonomic scope" value="Bacteria"/>
</dbReference>
<dbReference type="AlphaFoldDB" id="F7YVJ5"/>
<protein>
    <submittedName>
        <fullName evidence="5">Homocysteine S-methyltransferase</fullName>
    </submittedName>
</protein>
<dbReference type="RefSeq" id="WP_013932862.1">
    <property type="nucleotide sequence ID" value="NC_015707.1"/>
</dbReference>
<evidence type="ECO:0000256" key="2">
    <source>
        <dbReference type="ARBA" id="ARBA00022679"/>
    </source>
</evidence>
<evidence type="ECO:0000313" key="6">
    <source>
        <dbReference type="Proteomes" id="UP000006804"/>
    </source>
</evidence>
<proteinExistence type="predicted"/>
<dbReference type="InterPro" id="IPR036589">
    <property type="entry name" value="HCY_dom_sf"/>
</dbReference>
<dbReference type="STRING" id="688269.Theth_1598"/>
<comment type="caution">
    <text evidence="3">Lacks conserved residue(s) required for the propagation of feature annotation.</text>
</comment>
<keyword evidence="2 5" id="KW-0808">Transferase</keyword>
<organism evidence="5 6">
    <name type="scientific">Pseudothermotoga thermarum DSM 5069</name>
    <dbReference type="NCBI Taxonomy" id="688269"/>
    <lineage>
        <taxon>Bacteria</taxon>
        <taxon>Thermotogati</taxon>
        <taxon>Thermotogota</taxon>
        <taxon>Thermotogae</taxon>
        <taxon>Thermotogales</taxon>
        <taxon>Thermotogaceae</taxon>
        <taxon>Pseudothermotoga</taxon>
    </lineage>
</organism>
<dbReference type="PANTHER" id="PTHR11103">
    <property type="entry name" value="SLR1189 PROTEIN"/>
    <property type="match status" value="1"/>
</dbReference>
<evidence type="ECO:0000313" key="5">
    <source>
        <dbReference type="EMBL" id="AEH51650.1"/>
    </source>
</evidence>
<dbReference type="PATRIC" id="fig|688269.3.peg.1646"/>
<dbReference type="Proteomes" id="UP000006804">
    <property type="component" value="Chromosome"/>
</dbReference>
<dbReference type="SUPFAM" id="SSF82282">
    <property type="entry name" value="Homocysteine S-methyltransferase"/>
    <property type="match status" value="1"/>
</dbReference>
<dbReference type="PROSITE" id="PS50970">
    <property type="entry name" value="HCY"/>
    <property type="match status" value="1"/>
</dbReference>
<dbReference type="GO" id="GO:0032259">
    <property type="term" value="P:methylation"/>
    <property type="evidence" value="ECO:0007669"/>
    <property type="project" value="UniProtKB-KW"/>
</dbReference>